<dbReference type="SUPFAM" id="SSF81901">
    <property type="entry name" value="HCP-like"/>
    <property type="match status" value="1"/>
</dbReference>
<reference evidence="4" key="1">
    <citation type="submission" date="2021-02" db="EMBL/GenBank/DDBJ databases">
        <authorList>
            <person name="Nowell W R."/>
        </authorList>
    </citation>
    <scope>NUCLEOTIDE SEQUENCE</scope>
</reference>
<evidence type="ECO:0000313" key="5">
    <source>
        <dbReference type="Proteomes" id="UP000663844"/>
    </source>
</evidence>
<dbReference type="PROSITE" id="PS50005">
    <property type="entry name" value="TPR"/>
    <property type="match status" value="1"/>
</dbReference>
<dbReference type="InterPro" id="IPR050767">
    <property type="entry name" value="Sel1_AlgK"/>
</dbReference>
<gene>
    <name evidence="3" type="ORF">JYZ213_LOCUS39843</name>
    <name evidence="4" type="ORF">OXD698_LOCUS17509</name>
</gene>
<dbReference type="Pfam" id="PF08238">
    <property type="entry name" value="Sel1"/>
    <property type="match status" value="3"/>
</dbReference>
<organism evidence="4 5">
    <name type="scientific">Adineta steineri</name>
    <dbReference type="NCBI Taxonomy" id="433720"/>
    <lineage>
        <taxon>Eukaryota</taxon>
        <taxon>Metazoa</taxon>
        <taxon>Spiralia</taxon>
        <taxon>Gnathifera</taxon>
        <taxon>Rotifera</taxon>
        <taxon>Eurotatoria</taxon>
        <taxon>Bdelloidea</taxon>
        <taxon>Adinetida</taxon>
        <taxon>Adinetidae</taxon>
        <taxon>Adineta</taxon>
    </lineage>
</organism>
<protein>
    <submittedName>
        <fullName evidence="4">Uncharacterized protein</fullName>
    </submittedName>
</protein>
<dbReference type="Pfam" id="PF13414">
    <property type="entry name" value="TPR_11"/>
    <property type="match status" value="1"/>
</dbReference>
<accession>A0A819AML2</accession>
<dbReference type="Proteomes" id="UP000663844">
    <property type="component" value="Unassembled WGS sequence"/>
</dbReference>
<comment type="caution">
    <text evidence="4">The sequence shown here is derived from an EMBL/GenBank/DDBJ whole genome shotgun (WGS) entry which is preliminary data.</text>
</comment>
<sequence length="666" mass="74580">MNKIYANADISFELQTFDAALYNHHFELLAKLAAIIGESTLAQSIRANTNEASNDGEDWAALKTQGNTLFKQGNYFEAMNLYTKAISLSPLNPTLYSNRALCEINFKKFELARQDAEDAIELDRSNGKYFRILSEALLRLDLLDEAKSACAAGLRLQPHDSVLIDRERFISEMNKATSDKQDFEQMPRDEDIFDITDMHTYLHIQDLQKKIDAFKDTETLENFTAKLELIKQQAMLGCAEALCAMASIFESTDKLDRTKYFFEQAASQRPYVRINGTVMPNIGVAVAENNLGGMYLDGKGVDIDRVKAIEYFRRSVEHGHSAAHHNLGFALLNGANDDETLTSARASLAKAADQGIAAAQWGYANMLLDGQGGPVDTVSASDYYRRAAGTTDIEAELALACILLEKSKRNTDAFNYLQSVAKKGSAASQHLLGGLYAFGHGCERDIKAARCCLERAKLQGVDKEQLRATADIFSFDLNRSSLTSKMGEDVCDFERSQHLSSEKLTITERIHRFLFSKLDTTPTKVLDTRSLYEINYPWFLRDEIREQIQKRAVFGSATAQHVWACVITLQDVSDELRKTPSSREAFASYRAARQDRAPRLFAPEDIETVAQTRLVSNPNDGDSFFDLKLNDFFRGSSLKEALDQITDMNILSQSGVGLQIFMLFTF</sequence>
<comment type="similarity">
    <text evidence="1">Belongs to the sel-1 family.</text>
</comment>
<dbReference type="InterPro" id="IPR006597">
    <property type="entry name" value="Sel1-like"/>
</dbReference>
<dbReference type="SMART" id="SM00671">
    <property type="entry name" value="SEL1"/>
    <property type="match status" value="5"/>
</dbReference>
<evidence type="ECO:0000256" key="1">
    <source>
        <dbReference type="ARBA" id="ARBA00038101"/>
    </source>
</evidence>
<dbReference type="Gene3D" id="1.25.40.10">
    <property type="entry name" value="Tetratricopeptide repeat domain"/>
    <property type="match status" value="2"/>
</dbReference>
<evidence type="ECO:0000256" key="2">
    <source>
        <dbReference type="PROSITE-ProRule" id="PRU00339"/>
    </source>
</evidence>
<name>A0A819AML2_9BILA</name>
<dbReference type="SMART" id="SM00028">
    <property type="entry name" value="TPR"/>
    <property type="match status" value="5"/>
</dbReference>
<dbReference type="InterPro" id="IPR019734">
    <property type="entry name" value="TPR_rpt"/>
</dbReference>
<feature type="repeat" description="TPR" evidence="2">
    <location>
        <begin position="59"/>
        <end position="92"/>
    </location>
</feature>
<dbReference type="PANTHER" id="PTHR11102">
    <property type="entry name" value="SEL-1-LIKE PROTEIN"/>
    <property type="match status" value="1"/>
</dbReference>
<dbReference type="Proteomes" id="UP000663845">
    <property type="component" value="Unassembled WGS sequence"/>
</dbReference>
<dbReference type="AlphaFoldDB" id="A0A819AML2"/>
<keyword evidence="2" id="KW-0802">TPR repeat</keyword>
<evidence type="ECO:0000313" key="4">
    <source>
        <dbReference type="EMBL" id="CAF3788050.1"/>
    </source>
</evidence>
<dbReference type="EMBL" id="CAJNOG010001359">
    <property type="protein sequence ID" value="CAF1435906.1"/>
    <property type="molecule type" value="Genomic_DNA"/>
</dbReference>
<dbReference type="InterPro" id="IPR011990">
    <property type="entry name" value="TPR-like_helical_dom_sf"/>
</dbReference>
<dbReference type="EMBL" id="CAJOAZ010001245">
    <property type="protein sequence ID" value="CAF3788050.1"/>
    <property type="molecule type" value="Genomic_DNA"/>
</dbReference>
<dbReference type="PANTHER" id="PTHR11102:SF160">
    <property type="entry name" value="ERAD-ASSOCIATED E3 UBIQUITIN-PROTEIN LIGASE COMPONENT HRD3"/>
    <property type="match status" value="1"/>
</dbReference>
<proteinExistence type="inferred from homology"/>
<dbReference type="SUPFAM" id="SSF48452">
    <property type="entry name" value="TPR-like"/>
    <property type="match status" value="1"/>
</dbReference>
<evidence type="ECO:0000313" key="3">
    <source>
        <dbReference type="EMBL" id="CAF1435906.1"/>
    </source>
</evidence>